<dbReference type="AlphaFoldDB" id="A0A3N4K1P9"/>
<gene>
    <name evidence="2" type="ORF">L873DRAFT_227095</name>
</gene>
<name>A0A3N4K1P9_9PEZI</name>
<sequence>MSPNCTYFTLFFFNLFLSLGYNIRKLRISFLGTKAITDTSRVNSMVRYCTRVRRSVRYEASLSLFSAVWSPAKYVSPLPPAPPRFIGPISISHWSGGAREEGFRRKKEKKSMFTPEGSAFINFSNPKLSKMDPMLDLTAPHAFRCQLSVRSLTPSLLQRPPRQQQESERCAK</sequence>
<evidence type="ECO:0000313" key="2">
    <source>
        <dbReference type="EMBL" id="RPB03279.1"/>
    </source>
</evidence>
<reference evidence="2 3" key="1">
    <citation type="journal article" date="2018" name="Nat. Ecol. Evol.">
        <title>Pezizomycetes genomes reveal the molecular basis of ectomycorrhizal truffle lifestyle.</title>
        <authorList>
            <person name="Murat C."/>
            <person name="Payen T."/>
            <person name="Noel B."/>
            <person name="Kuo A."/>
            <person name="Morin E."/>
            <person name="Chen J."/>
            <person name="Kohler A."/>
            <person name="Krizsan K."/>
            <person name="Balestrini R."/>
            <person name="Da Silva C."/>
            <person name="Montanini B."/>
            <person name="Hainaut M."/>
            <person name="Levati E."/>
            <person name="Barry K.W."/>
            <person name="Belfiori B."/>
            <person name="Cichocki N."/>
            <person name="Clum A."/>
            <person name="Dockter R.B."/>
            <person name="Fauchery L."/>
            <person name="Guy J."/>
            <person name="Iotti M."/>
            <person name="Le Tacon F."/>
            <person name="Lindquist E.A."/>
            <person name="Lipzen A."/>
            <person name="Malagnac F."/>
            <person name="Mello A."/>
            <person name="Molinier V."/>
            <person name="Miyauchi S."/>
            <person name="Poulain J."/>
            <person name="Riccioni C."/>
            <person name="Rubini A."/>
            <person name="Sitrit Y."/>
            <person name="Splivallo R."/>
            <person name="Traeger S."/>
            <person name="Wang M."/>
            <person name="Zifcakova L."/>
            <person name="Wipf D."/>
            <person name="Zambonelli A."/>
            <person name="Paolocci F."/>
            <person name="Nowrousian M."/>
            <person name="Ottonello S."/>
            <person name="Baldrian P."/>
            <person name="Spatafora J.W."/>
            <person name="Henrissat B."/>
            <person name="Nagy L.G."/>
            <person name="Aury J.M."/>
            <person name="Wincker P."/>
            <person name="Grigoriev I.V."/>
            <person name="Bonfante P."/>
            <person name="Martin F.M."/>
        </authorList>
    </citation>
    <scope>NUCLEOTIDE SEQUENCE [LARGE SCALE GENOMIC DNA]</scope>
    <source>
        <strain evidence="2 3">120613-1</strain>
    </source>
</reference>
<organism evidence="2 3">
    <name type="scientific">Choiromyces venosus 120613-1</name>
    <dbReference type="NCBI Taxonomy" id="1336337"/>
    <lineage>
        <taxon>Eukaryota</taxon>
        <taxon>Fungi</taxon>
        <taxon>Dikarya</taxon>
        <taxon>Ascomycota</taxon>
        <taxon>Pezizomycotina</taxon>
        <taxon>Pezizomycetes</taxon>
        <taxon>Pezizales</taxon>
        <taxon>Tuberaceae</taxon>
        <taxon>Choiromyces</taxon>
    </lineage>
</organism>
<keyword evidence="1" id="KW-0812">Transmembrane</keyword>
<keyword evidence="3" id="KW-1185">Reference proteome</keyword>
<keyword evidence="1" id="KW-1133">Transmembrane helix</keyword>
<keyword evidence="1" id="KW-0472">Membrane</keyword>
<proteinExistence type="predicted"/>
<dbReference type="Proteomes" id="UP000276215">
    <property type="component" value="Unassembled WGS sequence"/>
</dbReference>
<dbReference type="EMBL" id="ML120363">
    <property type="protein sequence ID" value="RPB03279.1"/>
    <property type="molecule type" value="Genomic_DNA"/>
</dbReference>
<protein>
    <submittedName>
        <fullName evidence="2">Uncharacterized protein</fullName>
    </submittedName>
</protein>
<feature type="transmembrane region" description="Helical" evidence="1">
    <location>
        <begin position="6"/>
        <end position="23"/>
    </location>
</feature>
<accession>A0A3N4K1P9</accession>
<evidence type="ECO:0000256" key="1">
    <source>
        <dbReference type="SAM" id="Phobius"/>
    </source>
</evidence>
<evidence type="ECO:0000313" key="3">
    <source>
        <dbReference type="Proteomes" id="UP000276215"/>
    </source>
</evidence>